<evidence type="ECO:0000313" key="3">
    <source>
        <dbReference type="Proteomes" id="UP000004088"/>
    </source>
</evidence>
<keyword evidence="1" id="KW-1133">Transmembrane helix</keyword>
<reference evidence="2 3" key="1">
    <citation type="submission" date="2011-01" db="EMBL/GenBank/DDBJ databases">
        <authorList>
            <person name="Muzny D."/>
            <person name="Qin X."/>
            <person name="Deng J."/>
            <person name="Jiang H."/>
            <person name="Liu Y."/>
            <person name="Qu J."/>
            <person name="Song X.-Z."/>
            <person name="Zhang L."/>
            <person name="Thornton R."/>
            <person name="Coyle M."/>
            <person name="Francisco L."/>
            <person name="Jackson L."/>
            <person name="Javaid M."/>
            <person name="Korchina V."/>
            <person name="Kovar C."/>
            <person name="Mata R."/>
            <person name="Mathew T."/>
            <person name="Ngo R."/>
            <person name="Nguyen L."/>
            <person name="Nguyen N."/>
            <person name="Okwuonu G."/>
            <person name="Ongeri F."/>
            <person name="Pham C."/>
            <person name="Simmons D."/>
            <person name="Wilczek-Boney K."/>
            <person name="Hale W."/>
            <person name="Jakkamsetti A."/>
            <person name="Pham P."/>
            <person name="Ruth R."/>
            <person name="San Lucas F."/>
            <person name="Warren J."/>
            <person name="Zhang J."/>
            <person name="Zhao Z."/>
            <person name="Zhou C."/>
            <person name="Zhu D."/>
            <person name="Lee S."/>
            <person name="Bess C."/>
            <person name="Blankenburg K."/>
            <person name="Forbes L."/>
            <person name="Fu Q."/>
            <person name="Gubbala S."/>
            <person name="Hirani K."/>
            <person name="Jayaseelan J.C."/>
            <person name="Lara F."/>
            <person name="Munidasa M."/>
            <person name="Palculict T."/>
            <person name="Patil S."/>
            <person name="Pu L.-L."/>
            <person name="Saada N."/>
            <person name="Tang L."/>
            <person name="Weissenberger G."/>
            <person name="Zhu Y."/>
            <person name="Hemphill L."/>
            <person name="Shang Y."/>
            <person name="Youmans B."/>
            <person name="Ayvaz T."/>
            <person name="Ross M."/>
            <person name="Santibanez J."/>
            <person name="Aqrawi P."/>
            <person name="Gross S."/>
            <person name="Joshi V."/>
            <person name="Fowler G."/>
            <person name="Nazareth L."/>
            <person name="Reid J."/>
            <person name="Worley K."/>
            <person name="Petrosino J."/>
            <person name="Highlander S."/>
            <person name="Gibbs R."/>
        </authorList>
    </citation>
    <scope>NUCLEOTIDE SEQUENCE [LARGE SCALE GENOMIC DNA]</scope>
    <source>
        <strain evidence="2 3">ATCC 33394</strain>
    </source>
</reference>
<evidence type="ECO:0000313" key="2">
    <source>
        <dbReference type="EMBL" id="EGC17263.1"/>
    </source>
</evidence>
<keyword evidence="1" id="KW-0812">Transmembrane</keyword>
<dbReference type="Proteomes" id="UP000004088">
    <property type="component" value="Unassembled WGS sequence"/>
</dbReference>
<dbReference type="AlphaFoldDB" id="F0EZE2"/>
<keyword evidence="1" id="KW-0472">Membrane</keyword>
<name>F0EZE2_9NEIS</name>
<dbReference type="EMBL" id="AEWV01000021">
    <property type="protein sequence ID" value="EGC17263.1"/>
    <property type="molecule type" value="Genomic_DNA"/>
</dbReference>
<dbReference type="HOGENOM" id="CLU_3026224_0_0_4"/>
<feature type="transmembrane region" description="Helical" evidence="1">
    <location>
        <begin position="34"/>
        <end position="53"/>
    </location>
</feature>
<feature type="transmembrane region" description="Helical" evidence="1">
    <location>
        <begin position="6"/>
        <end position="22"/>
    </location>
</feature>
<comment type="caution">
    <text evidence="2">The sequence shown here is derived from an EMBL/GenBank/DDBJ whole genome shotgun (WGS) entry which is preliminary data.</text>
</comment>
<protein>
    <submittedName>
        <fullName evidence="2">Uncharacterized protein</fullName>
    </submittedName>
</protein>
<organism evidence="2 3">
    <name type="scientific">Kingella denitrificans ATCC 33394</name>
    <dbReference type="NCBI Taxonomy" id="888741"/>
    <lineage>
        <taxon>Bacteria</taxon>
        <taxon>Pseudomonadati</taxon>
        <taxon>Pseudomonadota</taxon>
        <taxon>Betaproteobacteria</taxon>
        <taxon>Neisseriales</taxon>
        <taxon>Neisseriaceae</taxon>
        <taxon>Kingella</taxon>
    </lineage>
</organism>
<accession>F0EZE2</accession>
<dbReference type="STRING" id="888741.HMPREF9098_1279"/>
<gene>
    <name evidence="2" type="ORF">HMPREF9098_1279</name>
</gene>
<sequence length="55" mass="6513">MNNKIFLFFNICNIYAILLYFDDVNEIGCNSKKNYAEFADCTTLSVVFSFFYMKK</sequence>
<proteinExistence type="predicted"/>
<keyword evidence="3" id="KW-1185">Reference proteome</keyword>
<evidence type="ECO:0000256" key="1">
    <source>
        <dbReference type="SAM" id="Phobius"/>
    </source>
</evidence>